<organism evidence="2 3">
    <name type="scientific">Cryptolaemus montrouzieri</name>
    <dbReference type="NCBI Taxonomy" id="559131"/>
    <lineage>
        <taxon>Eukaryota</taxon>
        <taxon>Metazoa</taxon>
        <taxon>Ecdysozoa</taxon>
        <taxon>Arthropoda</taxon>
        <taxon>Hexapoda</taxon>
        <taxon>Insecta</taxon>
        <taxon>Pterygota</taxon>
        <taxon>Neoptera</taxon>
        <taxon>Endopterygota</taxon>
        <taxon>Coleoptera</taxon>
        <taxon>Polyphaga</taxon>
        <taxon>Cucujiformia</taxon>
        <taxon>Coccinelloidea</taxon>
        <taxon>Coccinellidae</taxon>
        <taxon>Scymninae</taxon>
        <taxon>Scymnini</taxon>
        <taxon>Cryptolaemus</taxon>
    </lineage>
</organism>
<evidence type="ECO:0000313" key="3">
    <source>
        <dbReference type="Proteomes" id="UP001516400"/>
    </source>
</evidence>
<feature type="compositionally biased region" description="Basic residues" evidence="1">
    <location>
        <begin position="7"/>
        <end position="22"/>
    </location>
</feature>
<feature type="region of interest" description="Disordered" evidence="1">
    <location>
        <begin position="273"/>
        <end position="295"/>
    </location>
</feature>
<gene>
    <name evidence="2" type="ORF">HHI36_012941</name>
</gene>
<dbReference type="Proteomes" id="UP001516400">
    <property type="component" value="Unassembled WGS sequence"/>
</dbReference>
<name>A0ABD2NG92_9CUCU</name>
<comment type="caution">
    <text evidence="2">The sequence shown here is derived from an EMBL/GenBank/DDBJ whole genome shotgun (WGS) entry which is preliminary data.</text>
</comment>
<protein>
    <submittedName>
        <fullName evidence="2">Uncharacterized protein</fullName>
    </submittedName>
</protein>
<reference evidence="2 3" key="1">
    <citation type="journal article" date="2021" name="BMC Biol.">
        <title>Horizontally acquired antibacterial genes associated with adaptive radiation of ladybird beetles.</title>
        <authorList>
            <person name="Li H.S."/>
            <person name="Tang X.F."/>
            <person name="Huang Y.H."/>
            <person name="Xu Z.Y."/>
            <person name="Chen M.L."/>
            <person name="Du X.Y."/>
            <person name="Qiu B.Y."/>
            <person name="Chen P.T."/>
            <person name="Zhang W."/>
            <person name="Slipinski A."/>
            <person name="Escalona H.E."/>
            <person name="Waterhouse R.M."/>
            <person name="Zwick A."/>
            <person name="Pang H."/>
        </authorList>
    </citation>
    <scope>NUCLEOTIDE SEQUENCE [LARGE SCALE GENOMIC DNA]</scope>
    <source>
        <strain evidence="2">SYSU2018</strain>
    </source>
</reference>
<sequence length="295" mass="33509">MADHVSSKSKKRRTKNQRKKLKKANEKLEEDSTENYAVDFPETATSKVKIKVKSKSLDDDEDSVKIQEVTECCEGERQECEAIISEADSDWEEANTLKLPQEPVALSTIAITIDEEPLQRLEGFSPEEELSLRNFLETINLVNAPETPVTTSTLDTIKKEKSRKRDALIKYFKPLVHNPRYLDIISEESSDLSDRETPSLTQHLKQGTPELEYPIKSSPKVIRRRKQGQARNEEKAVLVCTKLVETPSIVEHFHSCATENIEAEKVFLDTSSEYTSSKNSSDSEESNDEVKMSMI</sequence>
<feature type="region of interest" description="Disordered" evidence="1">
    <location>
        <begin position="1"/>
        <end position="40"/>
    </location>
</feature>
<keyword evidence="3" id="KW-1185">Reference proteome</keyword>
<evidence type="ECO:0000256" key="1">
    <source>
        <dbReference type="SAM" id="MobiDB-lite"/>
    </source>
</evidence>
<dbReference type="AlphaFoldDB" id="A0ABD2NG92"/>
<evidence type="ECO:0000313" key="2">
    <source>
        <dbReference type="EMBL" id="KAL3277599.1"/>
    </source>
</evidence>
<dbReference type="EMBL" id="JABFTP020000103">
    <property type="protein sequence ID" value="KAL3277599.1"/>
    <property type="molecule type" value="Genomic_DNA"/>
</dbReference>
<proteinExistence type="predicted"/>
<accession>A0ABD2NG92</accession>